<evidence type="ECO:0000313" key="4">
    <source>
        <dbReference type="Proteomes" id="UP000330807"/>
    </source>
</evidence>
<organism evidence="3 4">
    <name type="scientific">Collinsella aerofaciens</name>
    <dbReference type="NCBI Taxonomy" id="74426"/>
    <lineage>
        <taxon>Bacteria</taxon>
        <taxon>Bacillati</taxon>
        <taxon>Actinomycetota</taxon>
        <taxon>Coriobacteriia</taxon>
        <taxon>Coriobacteriales</taxon>
        <taxon>Coriobacteriaceae</taxon>
        <taxon>Collinsella</taxon>
    </lineage>
</organism>
<reference evidence="3 4" key="1">
    <citation type="submission" date="2019-10" db="EMBL/GenBank/DDBJ databases">
        <authorList>
            <person name="Wolf R A."/>
        </authorList>
    </citation>
    <scope>NUCLEOTIDE SEQUENCE [LARGE SCALE GENOMIC DNA]</scope>
    <source>
        <strain evidence="3">Collinsella_aerofaciens_AK_138A</strain>
    </source>
</reference>
<dbReference type="EMBL" id="CABWIH010000039">
    <property type="protein sequence ID" value="VWL98224.1"/>
    <property type="molecule type" value="Genomic_DNA"/>
</dbReference>
<gene>
    <name evidence="3" type="ORF">LMKDKBCB_01943</name>
</gene>
<keyword evidence="2" id="KW-0732">Signal</keyword>
<feature type="region of interest" description="Disordered" evidence="1">
    <location>
        <begin position="44"/>
        <end position="65"/>
    </location>
</feature>
<protein>
    <submittedName>
        <fullName evidence="3">Uncharacterized protein</fullName>
    </submittedName>
</protein>
<accession>A0A5K1J4S1</accession>
<evidence type="ECO:0000256" key="2">
    <source>
        <dbReference type="SAM" id="SignalP"/>
    </source>
</evidence>
<evidence type="ECO:0000313" key="3">
    <source>
        <dbReference type="EMBL" id="VWL98224.1"/>
    </source>
</evidence>
<feature type="signal peptide" evidence="2">
    <location>
        <begin position="1"/>
        <end position="31"/>
    </location>
</feature>
<dbReference type="AlphaFoldDB" id="A0A5K1J4S1"/>
<proteinExistence type="predicted"/>
<feature type="chain" id="PRO_5023840632" evidence="2">
    <location>
        <begin position="32"/>
        <end position="243"/>
    </location>
</feature>
<sequence>MYKLHLGRAVPTAAMVVFLGVSSLAPCAAFADDAVVYGAHGSGGGSSVTANQQSVESTTQDKDGHYTEKASAVMTANIDTIGGHWTDSGDAQHDNGKYVVTIPTSVGFTGVDVGAVDLTADYGVTVAGVIENGDTVTATVDYSQTPQYLMRGDAVALVGGWGPYSAGTDGGSLANTLTQGKAEWSAAEVSKMNDTGQVVGTTGTDSMNFKGTINSVSSIKNPVTYNFTTHYANSAARIAAAQQ</sequence>
<name>A0A5K1J4S1_9ACTN</name>
<feature type="compositionally biased region" description="Polar residues" evidence="1">
    <location>
        <begin position="47"/>
        <end position="58"/>
    </location>
</feature>
<dbReference type="RefSeq" id="WP_156063669.1">
    <property type="nucleotide sequence ID" value="NZ_CABWIH010000039.1"/>
</dbReference>
<dbReference type="Proteomes" id="UP000330807">
    <property type="component" value="Unassembled WGS sequence"/>
</dbReference>
<evidence type="ECO:0000256" key="1">
    <source>
        <dbReference type="SAM" id="MobiDB-lite"/>
    </source>
</evidence>